<keyword evidence="4" id="KW-1185">Reference proteome</keyword>
<dbReference type="InterPro" id="IPR012340">
    <property type="entry name" value="NA-bd_OB-fold"/>
</dbReference>
<sequence length="83" mass="9246">MSHFGKIKWYNSGKGSGTILPEEGGDALPFRKSDLQQEGQEPKSDQRYSYETSEVDGGKKRAVNLRQQGESQTVEEQARAQQG</sequence>
<reference evidence="3 4" key="1">
    <citation type="journal article" date="2014" name="Int. J. Syst. Evol. Microbiol.">
        <title>Complete genome sequence of Corynebacterium casei LMG S-19264T (=DSM 44701T), isolated from a smear-ripened cheese.</title>
        <authorList>
            <consortium name="US DOE Joint Genome Institute (JGI-PGF)"/>
            <person name="Walter F."/>
            <person name="Albersmeier A."/>
            <person name="Kalinowski J."/>
            <person name="Ruckert C."/>
        </authorList>
    </citation>
    <scope>NUCLEOTIDE SEQUENCE [LARGE SCALE GENOMIC DNA]</scope>
    <source>
        <strain evidence="3 4">CGMCC 1.15358</strain>
    </source>
</reference>
<evidence type="ECO:0000259" key="2">
    <source>
        <dbReference type="PROSITE" id="PS51857"/>
    </source>
</evidence>
<dbReference type="Gene3D" id="2.40.50.140">
    <property type="entry name" value="Nucleic acid-binding proteins"/>
    <property type="match status" value="1"/>
</dbReference>
<feature type="compositionally biased region" description="Polar residues" evidence="1">
    <location>
        <begin position="65"/>
        <end position="83"/>
    </location>
</feature>
<dbReference type="SUPFAM" id="SSF50249">
    <property type="entry name" value="Nucleic acid-binding proteins"/>
    <property type="match status" value="1"/>
</dbReference>
<dbReference type="AlphaFoldDB" id="A0A917DJZ1"/>
<feature type="compositionally biased region" description="Basic and acidic residues" evidence="1">
    <location>
        <begin position="29"/>
        <end position="48"/>
    </location>
</feature>
<dbReference type="OrthoDB" id="7428521at2"/>
<evidence type="ECO:0000256" key="1">
    <source>
        <dbReference type="SAM" id="MobiDB-lite"/>
    </source>
</evidence>
<protein>
    <recommendedName>
        <fullName evidence="2">CSD domain-containing protein</fullName>
    </recommendedName>
</protein>
<dbReference type="PROSITE" id="PS51857">
    <property type="entry name" value="CSD_2"/>
    <property type="match status" value="1"/>
</dbReference>
<comment type="caution">
    <text evidence="3">The sequence shown here is derived from an EMBL/GenBank/DDBJ whole genome shotgun (WGS) entry which is preliminary data.</text>
</comment>
<feature type="domain" description="CSD" evidence="2">
    <location>
        <begin position="2"/>
        <end position="67"/>
    </location>
</feature>
<dbReference type="InterPro" id="IPR002059">
    <property type="entry name" value="CSP_DNA-bd"/>
</dbReference>
<evidence type="ECO:0000313" key="3">
    <source>
        <dbReference type="EMBL" id="GGD44610.1"/>
    </source>
</evidence>
<dbReference type="GO" id="GO:0003676">
    <property type="term" value="F:nucleic acid binding"/>
    <property type="evidence" value="ECO:0007669"/>
    <property type="project" value="InterPro"/>
</dbReference>
<name>A0A917DJZ1_9SPHN</name>
<dbReference type="Proteomes" id="UP000598997">
    <property type="component" value="Unassembled WGS sequence"/>
</dbReference>
<gene>
    <name evidence="3" type="ORF">GCM10010989_18400</name>
</gene>
<evidence type="ECO:0000313" key="4">
    <source>
        <dbReference type="Proteomes" id="UP000598997"/>
    </source>
</evidence>
<dbReference type="RefSeq" id="WP_066760987.1">
    <property type="nucleotide sequence ID" value="NZ_BMIO01000005.1"/>
</dbReference>
<organism evidence="3 4">
    <name type="scientific">Croceicoccus pelagius</name>
    <dbReference type="NCBI Taxonomy" id="1703341"/>
    <lineage>
        <taxon>Bacteria</taxon>
        <taxon>Pseudomonadati</taxon>
        <taxon>Pseudomonadota</taxon>
        <taxon>Alphaproteobacteria</taxon>
        <taxon>Sphingomonadales</taxon>
        <taxon>Erythrobacteraceae</taxon>
        <taxon>Croceicoccus</taxon>
    </lineage>
</organism>
<feature type="region of interest" description="Disordered" evidence="1">
    <location>
        <begin position="1"/>
        <end position="83"/>
    </location>
</feature>
<dbReference type="EMBL" id="BMIO01000005">
    <property type="protein sequence ID" value="GGD44610.1"/>
    <property type="molecule type" value="Genomic_DNA"/>
</dbReference>
<proteinExistence type="predicted"/>
<accession>A0A917DJZ1</accession>